<dbReference type="EMBL" id="CAXHTB010000024">
    <property type="protein sequence ID" value="CAL0332802.1"/>
    <property type="molecule type" value="Genomic_DNA"/>
</dbReference>
<proteinExistence type="predicted"/>
<evidence type="ECO:0000313" key="3">
    <source>
        <dbReference type="Proteomes" id="UP001497480"/>
    </source>
</evidence>
<dbReference type="PANTHER" id="PTHR33474:SF28">
    <property type="entry name" value="OS01G0815400 PROTEIN"/>
    <property type="match status" value="1"/>
</dbReference>
<comment type="caution">
    <text evidence="2">The sequence shown here is derived from an EMBL/GenBank/DDBJ whole genome shotgun (WGS) entry which is preliminary data.</text>
</comment>
<keyword evidence="1" id="KW-0732">Signal</keyword>
<reference evidence="2 3" key="1">
    <citation type="submission" date="2024-03" db="EMBL/GenBank/DDBJ databases">
        <authorList>
            <person name="Martinez-Hernandez J."/>
        </authorList>
    </citation>
    <scope>NUCLEOTIDE SEQUENCE [LARGE SCALE GENOMIC DNA]</scope>
</reference>
<feature type="chain" id="PRO_5043438459" evidence="1">
    <location>
        <begin position="27"/>
        <end position="112"/>
    </location>
</feature>
<gene>
    <name evidence="2" type="ORF">LLUT_LOCUS33862</name>
</gene>
<dbReference type="PANTHER" id="PTHR33474">
    <property type="entry name" value="TRANSMEMBRANE PROTEIN"/>
    <property type="match status" value="1"/>
</dbReference>
<feature type="signal peptide" evidence="1">
    <location>
        <begin position="1"/>
        <end position="26"/>
    </location>
</feature>
<name>A0AAV1YG39_LUPLU</name>
<evidence type="ECO:0000313" key="2">
    <source>
        <dbReference type="EMBL" id="CAL0332802.1"/>
    </source>
</evidence>
<keyword evidence="3" id="KW-1185">Reference proteome</keyword>
<sequence>MQRKLLRLLILLFFLAFSLCVLSASALPATGTQNLNREDTSVPPFLAKLMMISSAKREGHEQLENLLKFGNGEEELVDIDKGFTQRRIDFEIQDYEGTGANKDHDPKSPGRV</sequence>
<dbReference type="Proteomes" id="UP001497480">
    <property type="component" value="Unassembled WGS sequence"/>
</dbReference>
<dbReference type="AlphaFoldDB" id="A0AAV1YG39"/>
<evidence type="ECO:0000256" key="1">
    <source>
        <dbReference type="SAM" id="SignalP"/>
    </source>
</evidence>
<accession>A0AAV1YG39</accession>
<protein>
    <submittedName>
        <fullName evidence="2">Uncharacterized protein</fullName>
    </submittedName>
</protein>
<organism evidence="2 3">
    <name type="scientific">Lupinus luteus</name>
    <name type="common">European yellow lupine</name>
    <dbReference type="NCBI Taxonomy" id="3873"/>
    <lineage>
        <taxon>Eukaryota</taxon>
        <taxon>Viridiplantae</taxon>
        <taxon>Streptophyta</taxon>
        <taxon>Embryophyta</taxon>
        <taxon>Tracheophyta</taxon>
        <taxon>Spermatophyta</taxon>
        <taxon>Magnoliopsida</taxon>
        <taxon>eudicotyledons</taxon>
        <taxon>Gunneridae</taxon>
        <taxon>Pentapetalae</taxon>
        <taxon>rosids</taxon>
        <taxon>fabids</taxon>
        <taxon>Fabales</taxon>
        <taxon>Fabaceae</taxon>
        <taxon>Papilionoideae</taxon>
        <taxon>50 kb inversion clade</taxon>
        <taxon>genistoids sensu lato</taxon>
        <taxon>core genistoids</taxon>
        <taxon>Genisteae</taxon>
        <taxon>Lupinus</taxon>
    </lineage>
</organism>